<dbReference type="Pfam" id="PF07670">
    <property type="entry name" value="Gate"/>
    <property type="match status" value="2"/>
</dbReference>
<dbReference type="EMBL" id="FNEN01000002">
    <property type="protein sequence ID" value="SDI44482.1"/>
    <property type="molecule type" value="Genomic_DNA"/>
</dbReference>
<evidence type="ECO:0000313" key="3">
    <source>
        <dbReference type="EMBL" id="SDI44482.1"/>
    </source>
</evidence>
<gene>
    <name evidence="3" type="ORF">SAMN04488123_102190</name>
</gene>
<keyword evidence="4" id="KW-1185">Reference proteome</keyword>
<evidence type="ECO:0000259" key="2">
    <source>
        <dbReference type="Pfam" id="PF07670"/>
    </source>
</evidence>
<reference evidence="3 4" key="1">
    <citation type="submission" date="2016-10" db="EMBL/GenBank/DDBJ databases">
        <authorList>
            <person name="de Groot N.N."/>
        </authorList>
    </citation>
    <scope>NUCLEOTIDE SEQUENCE [LARGE SCALE GENOMIC DNA]</scope>
    <source>
        <strain evidence="3 4">DSM 21771</strain>
    </source>
</reference>
<feature type="transmembrane region" description="Helical" evidence="1">
    <location>
        <begin position="115"/>
        <end position="137"/>
    </location>
</feature>
<keyword evidence="1" id="KW-1133">Transmembrane helix</keyword>
<feature type="transmembrane region" description="Helical" evidence="1">
    <location>
        <begin position="282"/>
        <end position="301"/>
    </location>
</feature>
<feature type="transmembrane region" description="Helical" evidence="1">
    <location>
        <begin position="171"/>
        <end position="192"/>
    </location>
</feature>
<dbReference type="AlphaFoldDB" id="A0A1G8KM73"/>
<feature type="transmembrane region" description="Helical" evidence="1">
    <location>
        <begin position="251"/>
        <end position="276"/>
    </location>
</feature>
<feature type="transmembrane region" description="Helical" evidence="1">
    <location>
        <begin position="20"/>
        <end position="39"/>
    </location>
</feature>
<keyword evidence="1" id="KW-0472">Membrane</keyword>
<evidence type="ECO:0000313" key="4">
    <source>
        <dbReference type="Proteomes" id="UP000198853"/>
    </source>
</evidence>
<feature type="domain" description="Nucleoside transporter/FeoB GTPase Gate" evidence="2">
    <location>
        <begin position="17"/>
        <end position="103"/>
    </location>
</feature>
<proteinExistence type="predicted"/>
<feature type="transmembrane region" description="Helical" evidence="1">
    <location>
        <begin position="59"/>
        <end position="81"/>
    </location>
</feature>
<accession>A0A1G8KM73</accession>
<keyword evidence="1" id="KW-0812">Transmembrane</keyword>
<dbReference type="InterPro" id="IPR011642">
    <property type="entry name" value="Gate_dom"/>
</dbReference>
<protein>
    <submittedName>
        <fullName evidence="3">Nucleoside recognition</fullName>
    </submittedName>
</protein>
<dbReference type="Proteomes" id="UP000198853">
    <property type="component" value="Unassembled WGS sequence"/>
</dbReference>
<feature type="transmembrane region" description="Helical" evidence="1">
    <location>
        <begin position="221"/>
        <end position="239"/>
    </location>
</feature>
<feature type="domain" description="Nucleoside transporter/FeoB GTPase Gate" evidence="2">
    <location>
        <begin position="176"/>
        <end position="264"/>
    </location>
</feature>
<evidence type="ECO:0000256" key="1">
    <source>
        <dbReference type="SAM" id="Phobius"/>
    </source>
</evidence>
<sequence>MIQTLKKGLKSGLSTTWTLAKIIFPITFAVTILSFTPALDWLSAQLAPFMSWIGLPGEAAIPLVLGNALNLYAAIGSILSFEFTVKEVFILAVMLSFSHNLFVESAVAVKLGIRMSVVLAVRVGLAIVSAFLINWIWQGGSEPAQYGFVSGTGTPEVSGAFDMIVEATSSAALGVLQIAAFVFPIMMFIQVMKDLHLLEWFSRKMLPFTRMLGIQPNTSTTLASGVIFGLAFGAGVMIQEARENGVKKKDLYLVFIFLVACHGIIEDTLIFIPLGIPVVPLLIIRVVTAVLLTMAIAYFWNRLEKQEQYDKGESIDGQREYGSF</sequence>
<feature type="transmembrane region" description="Helical" evidence="1">
    <location>
        <begin position="88"/>
        <end position="109"/>
    </location>
</feature>
<organism evidence="3 4">
    <name type="scientific">Natribacillus halophilus</name>
    <dbReference type="NCBI Taxonomy" id="549003"/>
    <lineage>
        <taxon>Bacteria</taxon>
        <taxon>Bacillati</taxon>
        <taxon>Bacillota</taxon>
        <taxon>Bacilli</taxon>
        <taxon>Bacillales</taxon>
        <taxon>Bacillaceae</taxon>
        <taxon>Natribacillus</taxon>
    </lineage>
</organism>
<name>A0A1G8KM73_9BACI</name>